<accession>A0A9D4QI22</accession>
<name>A0A9D4QI22_RHISA</name>
<dbReference type="EMBL" id="JABSTV010001245">
    <property type="protein sequence ID" value="KAH7982813.1"/>
    <property type="molecule type" value="Genomic_DNA"/>
</dbReference>
<keyword evidence="3" id="KW-1185">Reference proteome</keyword>
<feature type="region of interest" description="Disordered" evidence="1">
    <location>
        <begin position="38"/>
        <end position="66"/>
    </location>
</feature>
<proteinExistence type="predicted"/>
<gene>
    <name evidence="2" type="ORF">HPB52_007293</name>
</gene>
<dbReference type="VEuPathDB" id="VectorBase:RSAN_044050"/>
<protein>
    <recommendedName>
        <fullName evidence="4">Tick transposon</fullName>
    </recommendedName>
</protein>
<evidence type="ECO:0000313" key="2">
    <source>
        <dbReference type="EMBL" id="KAH7982813.1"/>
    </source>
</evidence>
<dbReference type="VEuPathDB" id="VectorBase:RSAN_035362"/>
<evidence type="ECO:0000313" key="3">
    <source>
        <dbReference type="Proteomes" id="UP000821837"/>
    </source>
</evidence>
<evidence type="ECO:0008006" key="4">
    <source>
        <dbReference type="Google" id="ProtNLM"/>
    </source>
</evidence>
<dbReference type="Proteomes" id="UP000821837">
    <property type="component" value="Chromosome 1"/>
</dbReference>
<evidence type="ECO:0000256" key="1">
    <source>
        <dbReference type="SAM" id="MobiDB-lite"/>
    </source>
</evidence>
<dbReference type="AlphaFoldDB" id="A0A9D4QI22"/>
<comment type="caution">
    <text evidence="2">The sequence shown here is derived from an EMBL/GenBank/DDBJ whole genome shotgun (WGS) entry which is preliminary data.</text>
</comment>
<organism evidence="2 3">
    <name type="scientific">Rhipicephalus sanguineus</name>
    <name type="common">Brown dog tick</name>
    <name type="synonym">Ixodes sanguineus</name>
    <dbReference type="NCBI Taxonomy" id="34632"/>
    <lineage>
        <taxon>Eukaryota</taxon>
        <taxon>Metazoa</taxon>
        <taxon>Ecdysozoa</taxon>
        <taxon>Arthropoda</taxon>
        <taxon>Chelicerata</taxon>
        <taxon>Arachnida</taxon>
        <taxon>Acari</taxon>
        <taxon>Parasitiformes</taxon>
        <taxon>Ixodida</taxon>
        <taxon>Ixodoidea</taxon>
        <taxon>Ixodidae</taxon>
        <taxon>Rhipicephalinae</taxon>
        <taxon>Rhipicephalus</taxon>
        <taxon>Rhipicephalus</taxon>
    </lineage>
</organism>
<dbReference type="VEuPathDB" id="VectorBase:RSAN_032537"/>
<reference evidence="2" key="1">
    <citation type="journal article" date="2020" name="Cell">
        <title>Large-Scale Comparative Analyses of Tick Genomes Elucidate Their Genetic Diversity and Vector Capacities.</title>
        <authorList>
            <consortium name="Tick Genome and Microbiome Consortium (TIGMIC)"/>
            <person name="Jia N."/>
            <person name="Wang J."/>
            <person name="Shi W."/>
            <person name="Du L."/>
            <person name="Sun Y."/>
            <person name="Zhan W."/>
            <person name="Jiang J.F."/>
            <person name="Wang Q."/>
            <person name="Zhang B."/>
            <person name="Ji P."/>
            <person name="Bell-Sakyi L."/>
            <person name="Cui X.M."/>
            <person name="Yuan T.T."/>
            <person name="Jiang B.G."/>
            <person name="Yang W.F."/>
            <person name="Lam T.T."/>
            <person name="Chang Q.C."/>
            <person name="Ding S.J."/>
            <person name="Wang X.J."/>
            <person name="Zhu J.G."/>
            <person name="Ruan X.D."/>
            <person name="Zhao L."/>
            <person name="Wei J.T."/>
            <person name="Ye R.Z."/>
            <person name="Que T.C."/>
            <person name="Du C.H."/>
            <person name="Zhou Y.H."/>
            <person name="Cheng J.X."/>
            <person name="Dai P.F."/>
            <person name="Guo W.B."/>
            <person name="Han X.H."/>
            <person name="Huang E.J."/>
            <person name="Li L.F."/>
            <person name="Wei W."/>
            <person name="Gao Y.C."/>
            <person name="Liu J.Z."/>
            <person name="Shao H.Z."/>
            <person name="Wang X."/>
            <person name="Wang C.C."/>
            <person name="Yang T.C."/>
            <person name="Huo Q.B."/>
            <person name="Li W."/>
            <person name="Chen H.Y."/>
            <person name="Chen S.E."/>
            <person name="Zhou L.G."/>
            <person name="Ni X.B."/>
            <person name="Tian J.H."/>
            <person name="Sheng Y."/>
            <person name="Liu T."/>
            <person name="Pan Y.S."/>
            <person name="Xia L.Y."/>
            <person name="Li J."/>
            <person name="Zhao F."/>
            <person name="Cao W.C."/>
        </authorList>
    </citation>
    <scope>NUCLEOTIDE SEQUENCE</scope>
    <source>
        <strain evidence="2">Rsan-2018</strain>
    </source>
</reference>
<feature type="compositionally biased region" description="Pro residues" evidence="1">
    <location>
        <begin position="53"/>
        <end position="62"/>
    </location>
</feature>
<reference evidence="2" key="2">
    <citation type="submission" date="2021-09" db="EMBL/GenBank/DDBJ databases">
        <authorList>
            <person name="Jia N."/>
            <person name="Wang J."/>
            <person name="Shi W."/>
            <person name="Du L."/>
            <person name="Sun Y."/>
            <person name="Zhan W."/>
            <person name="Jiang J."/>
            <person name="Wang Q."/>
            <person name="Zhang B."/>
            <person name="Ji P."/>
            <person name="Sakyi L.B."/>
            <person name="Cui X."/>
            <person name="Yuan T."/>
            <person name="Jiang B."/>
            <person name="Yang W."/>
            <person name="Lam T.T.-Y."/>
            <person name="Chang Q."/>
            <person name="Ding S."/>
            <person name="Wang X."/>
            <person name="Zhu J."/>
            <person name="Ruan X."/>
            <person name="Zhao L."/>
            <person name="Wei J."/>
            <person name="Que T."/>
            <person name="Du C."/>
            <person name="Cheng J."/>
            <person name="Dai P."/>
            <person name="Han X."/>
            <person name="Huang E."/>
            <person name="Gao Y."/>
            <person name="Liu J."/>
            <person name="Shao H."/>
            <person name="Ye R."/>
            <person name="Li L."/>
            <person name="Wei W."/>
            <person name="Wang X."/>
            <person name="Wang C."/>
            <person name="Huo Q."/>
            <person name="Li W."/>
            <person name="Guo W."/>
            <person name="Chen H."/>
            <person name="Chen S."/>
            <person name="Zhou L."/>
            <person name="Zhou L."/>
            <person name="Ni X."/>
            <person name="Tian J."/>
            <person name="Zhou Y."/>
            <person name="Sheng Y."/>
            <person name="Liu T."/>
            <person name="Pan Y."/>
            <person name="Xia L."/>
            <person name="Li J."/>
            <person name="Zhao F."/>
            <person name="Cao W."/>
        </authorList>
    </citation>
    <scope>NUCLEOTIDE SEQUENCE</scope>
    <source>
        <strain evidence="2">Rsan-2018</strain>
        <tissue evidence="2">Larvae</tissue>
    </source>
</reference>
<sequence>MDAQPADGCVGKRKRHNTHFKSLHLSEEIQAAIKTAQADFERRASEQSHPFTPALPTPPPLPDCRSRKPRRRLLLTLIIADRAVIFYYTSNNLTLRIHLTSSCSRKLTPLFPCRATWPTIKWLITPSRHGHPHPADAHGQPGRFTLPCGPPRFYRDSTSETGRSFSLYTKCLQTPRVTEDSSLLALLRAAAVRDCSLTPRNLLRVGNSVCRDTTPDLRYCPYVHDARWSSTHQSLGSDHYVLTMQVCTSPCKPRPHAIHRTDWDAFRARCQHSATPDIEDLSQWTDQLLADLDGVTASIPTMANRPAIYSRLAHLHAAHRSLTNRWNKQRHNRRLHCRIADLDREIKTHTTALARQQWEQLCSGLSSQLGCKQSWHLAPTPSSRPYVRERTIQAYPGDTSSMMADLAAKYFRLLPSDELDADITEAEAYAALHRLRTTSTPGPDRVPNKLLRSLDAPSHIEHTLQCATDVVMDHVHAAGLTCSAGKSALLLIRPPDRHRLKTLHPTIMFHANSTPVPVVSHLARVLGLILQSNRRNTHTIDQLSLSIQQTARMLARVRAQRQAVVCVDADRYTSPGDTFTVARVSSRPPRRWPRSRQS</sequence>